<dbReference type="EMBL" id="JAJFAZ020000006">
    <property type="protein sequence ID" value="KAI5324494.1"/>
    <property type="molecule type" value="Genomic_DNA"/>
</dbReference>
<keyword evidence="2" id="KW-1185">Reference proteome</keyword>
<evidence type="ECO:0000313" key="2">
    <source>
        <dbReference type="Proteomes" id="UP001054821"/>
    </source>
</evidence>
<accession>A0AAD4VG52</accession>
<organism evidence="1 2">
    <name type="scientific">Prunus dulcis</name>
    <name type="common">Almond</name>
    <name type="synonym">Amygdalus dulcis</name>
    <dbReference type="NCBI Taxonomy" id="3755"/>
    <lineage>
        <taxon>Eukaryota</taxon>
        <taxon>Viridiplantae</taxon>
        <taxon>Streptophyta</taxon>
        <taxon>Embryophyta</taxon>
        <taxon>Tracheophyta</taxon>
        <taxon>Spermatophyta</taxon>
        <taxon>Magnoliopsida</taxon>
        <taxon>eudicotyledons</taxon>
        <taxon>Gunneridae</taxon>
        <taxon>Pentapetalae</taxon>
        <taxon>rosids</taxon>
        <taxon>fabids</taxon>
        <taxon>Rosales</taxon>
        <taxon>Rosaceae</taxon>
        <taxon>Amygdaloideae</taxon>
        <taxon>Amygdaleae</taxon>
        <taxon>Prunus</taxon>
    </lineage>
</organism>
<dbReference type="PANTHER" id="PTHR47150:SF5">
    <property type="entry name" value="OS07G0546750 PROTEIN"/>
    <property type="match status" value="1"/>
</dbReference>
<dbReference type="PANTHER" id="PTHR47150">
    <property type="entry name" value="OS12G0169200 PROTEIN"/>
    <property type="match status" value="1"/>
</dbReference>
<gene>
    <name evidence="1" type="ORF">L3X38_033567</name>
</gene>
<comment type="caution">
    <text evidence="1">The sequence shown here is derived from an EMBL/GenBank/DDBJ whole genome shotgun (WGS) entry which is preliminary data.</text>
</comment>
<evidence type="ECO:0000313" key="1">
    <source>
        <dbReference type="EMBL" id="KAI5324494.1"/>
    </source>
</evidence>
<dbReference type="Pfam" id="PF04827">
    <property type="entry name" value="Plant_tran"/>
    <property type="match status" value="2"/>
</dbReference>
<name>A0AAD4VG52_PRUDU</name>
<proteinExistence type="predicted"/>
<dbReference type="InterPro" id="IPR006912">
    <property type="entry name" value="Harbinger_derived_prot"/>
</dbReference>
<dbReference type="AlphaFoldDB" id="A0AAD4VG52"/>
<evidence type="ECO:0008006" key="3">
    <source>
        <dbReference type="Google" id="ProtNLM"/>
    </source>
</evidence>
<sequence>MLAWGCSTNATYKYCRLGGSTSLESLCKFCYPVEAVYGQWYLKSPNPANLYKLLNQASLRCFPGMLGSLDSVRSNNDINILVHSPLFNDVVHGVAPHVEYIVNGNQYHLGHYLADEIYPHWATLVKTISSPDNQRRGFLHKCKKHTGRMLKEHLEYYRLDGLLFGALHRQVDEQVVIAVALQDEENQGHRRGSQVGGRRNVDRHRHSRGKNLLEDYFIPTSLYSDVDFRRRFRMQPHLFNKVMHDICNYDAYFVQKCDAAGIFGLLPEQKLTVVIRILAYGASADQVDEIARMGKSTTLEALVRFCQAVETLYTRDYLRRPIPRDLQRLLQKAEAQGFLGMIGSIDCMHWQWKNCPTAFQGDYGSKKGQKSIILEAVAGFDTWVWHAFFGVAGSQNDLNMLGQSPVFNDVLRGQSPNITYQVNNTVYQTGYYLADGIYPRWTTFVKSIPNPRSQKKKLFATYQEGYRKDVERYFGILQARWFIIRGTARLMRRSSEVL</sequence>
<protein>
    <recommendedName>
        <fullName evidence="3">Protein ALP1-like</fullName>
    </recommendedName>
</protein>
<reference evidence="1 2" key="1">
    <citation type="journal article" date="2022" name="G3 (Bethesda)">
        <title>Whole-genome sequence and methylome profiling of the almond [Prunus dulcis (Mill.) D.A. Webb] cultivar 'Nonpareil'.</title>
        <authorList>
            <person name="D'Amico-Willman K.M."/>
            <person name="Ouma W.Z."/>
            <person name="Meulia T."/>
            <person name="Sideli G.M."/>
            <person name="Gradziel T.M."/>
            <person name="Fresnedo-Ramirez J."/>
        </authorList>
    </citation>
    <scope>NUCLEOTIDE SEQUENCE [LARGE SCALE GENOMIC DNA]</scope>
    <source>
        <strain evidence="1">Clone GOH B32 T37-40</strain>
    </source>
</reference>
<dbReference type="Proteomes" id="UP001054821">
    <property type="component" value="Chromosome 6"/>
</dbReference>